<evidence type="ECO:0000256" key="2">
    <source>
        <dbReference type="SAM" id="Phobius"/>
    </source>
</evidence>
<keyword evidence="2" id="KW-0472">Membrane</keyword>
<feature type="transmembrane region" description="Helical" evidence="2">
    <location>
        <begin position="252"/>
        <end position="270"/>
    </location>
</feature>
<evidence type="ECO:0000313" key="4">
    <source>
        <dbReference type="Proteomes" id="UP001314170"/>
    </source>
</evidence>
<feature type="compositionally biased region" description="Basic and acidic residues" evidence="1">
    <location>
        <begin position="133"/>
        <end position="142"/>
    </location>
</feature>
<feature type="transmembrane region" description="Helical" evidence="2">
    <location>
        <begin position="94"/>
        <end position="123"/>
    </location>
</feature>
<gene>
    <name evidence="3" type="ORF">DCAF_LOCUS4141</name>
</gene>
<feature type="compositionally biased region" description="Polar residues" evidence="1">
    <location>
        <begin position="146"/>
        <end position="157"/>
    </location>
</feature>
<keyword evidence="2" id="KW-1133">Transmembrane helix</keyword>
<feature type="compositionally biased region" description="Low complexity" evidence="1">
    <location>
        <begin position="173"/>
        <end position="190"/>
    </location>
</feature>
<keyword evidence="4" id="KW-1185">Reference proteome</keyword>
<organism evidence="3 4">
    <name type="scientific">Dovyalis caffra</name>
    <dbReference type="NCBI Taxonomy" id="77055"/>
    <lineage>
        <taxon>Eukaryota</taxon>
        <taxon>Viridiplantae</taxon>
        <taxon>Streptophyta</taxon>
        <taxon>Embryophyta</taxon>
        <taxon>Tracheophyta</taxon>
        <taxon>Spermatophyta</taxon>
        <taxon>Magnoliopsida</taxon>
        <taxon>eudicotyledons</taxon>
        <taxon>Gunneridae</taxon>
        <taxon>Pentapetalae</taxon>
        <taxon>rosids</taxon>
        <taxon>fabids</taxon>
        <taxon>Malpighiales</taxon>
        <taxon>Salicaceae</taxon>
        <taxon>Flacourtieae</taxon>
        <taxon>Dovyalis</taxon>
    </lineage>
</organism>
<dbReference type="EMBL" id="CAWUPB010000851">
    <property type="protein sequence ID" value="CAK7326441.1"/>
    <property type="molecule type" value="Genomic_DNA"/>
</dbReference>
<feature type="transmembrane region" description="Helical" evidence="2">
    <location>
        <begin position="333"/>
        <end position="350"/>
    </location>
</feature>
<dbReference type="Proteomes" id="UP001314170">
    <property type="component" value="Unassembled WGS sequence"/>
</dbReference>
<feature type="transmembrane region" description="Helical" evidence="2">
    <location>
        <begin position="276"/>
        <end position="294"/>
    </location>
</feature>
<reference evidence="3 4" key="1">
    <citation type="submission" date="2024-01" db="EMBL/GenBank/DDBJ databases">
        <authorList>
            <person name="Waweru B."/>
        </authorList>
    </citation>
    <scope>NUCLEOTIDE SEQUENCE [LARGE SCALE GENOMIC DNA]</scope>
</reference>
<comment type="caution">
    <text evidence="3">The sequence shown here is derived from an EMBL/GenBank/DDBJ whole genome shotgun (WGS) entry which is preliminary data.</text>
</comment>
<accession>A0AAV1QXH3</accession>
<feature type="compositionally biased region" description="Low complexity" evidence="1">
    <location>
        <begin position="197"/>
        <end position="212"/>
    </location>
</feature>
<feature type="transmembrane region" description="Helical" evidence="2">
    <location>
        <begin position="306"/>
        <end position="327"/>
    </location>
</feature>
<proteinExistence type="predicted"/>
<evidence type="ECO:0000313" key="3">
    <source>
        <dbReference type="EMBL" id="CAK7326441.1"/>
    </source>
</evidence>
<dbReference type="AlphaFoldDB" id="A0AAV1QXH3"/>
<keyword evidence="2" id="KW-0812">Transmembrane</keyword>
<sequence>MTDPNMVIGAEVPLSKKSTAQVLTSNACFKGILTGELDRGPTLMSKDDRLSWVSKPEVNNIRRLTRTTTSRPLGARGLEIIRIRQSFGLPAVGFFGAATLLSFLFFLVSLLSSLSSFFIMSLLPVLSSNSQTQHDDQSHDDLESNLPDQSTQASNSDQTRRCRDIKRKDCPTSPNLMSNSPASSPASSESITRLRESTNTNSPSLPNSTLSLAHENPAQSQQGLPDHANPSHPLPFHPIIEMLRQQELGRHMLVLSVPMTIGLFVVYNSVKSPLALNVMALAIALGFVGIWNGILLRTSCREASNIIELLGIAFMLLAYFGFVACFLPEKFIWVPYLCWLLSVVVFVITLRL</sequence>
<protein>
    <submittedName>
        <fullName evidence="3">Uncharacterized protein</fullName>
    </submittedName>
</protein>
<evidence type="ECO:0000256" key="1">
    <source>
        <dbReference type="SAM" id="MobiDB-lite"/>
    </source>
</evidence>
<name>A0AAV1QXH3_9ROSI</name>
<feature type="compositionally biased region" description="Basic and acidic residues" evidence="1">
    <location>
        <begin position="158"/>
        <end position="170"/>
    </location>
</feature>
<feature type="region of interest" description="Disordered" evidence="1">
    <location>
        <begin position="130"/>
        <end position="231"/>
    </location>
</feature>